<feature type="domain" description="L-tryptophan decarboxylase PsiD-like" evidence="3">
    <location>
        <begin position="47"/>
        <end position="182"/>
    </location>
</feature>
<dbReference type="Pfam" id="PF12588">
    <property type="entry name" value="PSDC"/>
    <property type="match status" value="1"/>
</dbReference>
<dbReference type="PANTHER" id="PTHR10067">
    <property type="entry name" value="PHOSPHATIDYLSERINE DECARBOXYLASE"/>
    <property type="match status" value="1"/>
</dbReference>
<reference evidence="4 5" key="1">
    <citation type="journal article" date="2016" name="Mol. Biol. Evol.">
        <title>Comparative Genomics of Early-Diverging Mushroom-Forming Fungi Provides Insights into the Origins of Lignocellulose Decay Capabilities.</title>
        <authorList>
            <person name="Nagy L.G."/>
            <person name="Riley R."/>
            <person name="Tritt A."/>
            <person name="Adam C."/>
            <person name="Daum C."/>
            <person name="Floudas D."/>
            <person name="Sun H."/>
            <person name="Yadav J.S."/>
            <person name="Pangilinan J."/>
            <person name="Larsson K.H."/>
            <person name="Matsuura K."/>
            <person name="Barry K."/>
            <person name="Labutti K."/>
            <person name="Kuo R."/>
            <person name="Ohm R.A."/>
            <person name="Bhattacharya S.S."/>
            <person name="Shirouzu T."/>
            <person name="Yoshinaga Y."/>
            <person name="Martin F.M."/>
            <person name="Grigoriev I.V."/>
            <person name="Hibbett D.S."/>
        </authorList>
    </citation>
    <scope>NUCLEOTIDE SEQUENCE [LARGE SCALE GENOMIC DNA]</scope>
    <source>
        <strain evidence="4 5">CBS 109695</strain>
    </source>
</reference>
<gene>
    <name evidence="4" type="ORF">FIBSPDRAFT_956637</name>
</gene>
<dbReference type="OrthoDB" id="5973539at2759"/>
<evidence type="ECO:0000313" key="5">
    <source>
        <dbReference type="Proteomes" id="UP000076532"/>
    </source>
</evidence>
<accession>A0A166GR12</accession>
<evidence type="ECO:0000256" key="2">
    <source>
        <dbReference type="ARBA" id="ARBA00023239"/>
    </source>
</evidence>
<dbReference type="InterPro" id="IPR022237">
    <property type="entry name" value="PsiD-like"/>
</dbReference>
<proteinExistence type="predicted"/>
<dbReference type="PANTHER" id="PTHR10067:SF9">
    <property type="entry name" value="PHOSPHATIDYLSERINE DECARBOXYLASE FAMILY PROTEIN (AFU_ORTHOLOGUE AFUA_7G01730)"/>
    <property type="match status" value="1"/>
</dbReference>
<organism evidence="4 5">
    <name type="scientific">Athelia psychrophila</name>
    <dbReference type="NCBI Taxonomy" id="1759441"/>
    <lineage>
        <taxon>Eukaryota</taxon>
        <taxon>Fungi</taxon>
        <taxon>Dikarya</taxon>
        <taxon>Basidiomycota</taxon>
        <taxon>Agaricomycotina</taxon>
        <taxon>Agaricomycetes</taxon>
        <taxon>Agaricomycetidae</taxon>
        <taxon>Atheliales</taxon>
        <taxon>Atheliaceae</taxon>
        <taxon>Athelia</taxon>
    </lineage>
</organism>
<keyword evidence="2" id="KW-0456">Lyase</keyword>
<evidence type="ECO:0000259" key="3">
    <source>
        <dbReference type="Pfam" id="PF12588"/>
    </source>
</evidence>
<sequence length="454" mass="50140">MPGADPTDFVKYSGWLPLSADIHATFIDAQCKTALKAVLSNVPPHHQPVVAEFEKAIKDDVEMVDLFQKIFHQVHEKNKIPSFEALLHMLDAILISAPPFHIALDDNGTEIGEPIGVPIYLLFDLLSNTSAGYDLFRLPKFNLAIKTLLDAWGSYLSDPKRDSNAVLHSGTEGWFSQIAVSSLEKKISPLSFEATYILPDPQADNRGFQTWDAFFTRKVKKEARPVTFPDEESALHSACESTVYRVERGVKACDQFWIKGQNYSLYDILNKDDEMVAKLAGGTVYQAFLDTLDYHRWHAPIDGTIEKVVMIDGSYYAALPDGGAPASDELPLNSPYGALVRSQSFLTITASRALIYIRAKNANIGVMCFVAIGMGEVSTCDVTVAVGDRLKAGDELGMFHFGGSSHALIFGPQCEVKFFDDPKLKKHVWVNSVIGRITPKCSRAGVGSYYSSRM</sequence>
<dbReference type="GO" id="GO:0004609">
    <property type="term" value="F:phosphatidylserine decarboxylase activity"/>
    <property type="evidence" value="ECO:0007669"/>
    <property type="project" value="InterPro"/>
</dbReference>
<dbReference type="Pfam" id="PF02666">
    <property type="entry name" value="PS_Dcarbxylase"/>
    <property type="match status" value="1"/>
</dbReference>
<dbReference type="Proteomes" id="UP000076532">
    <property type="component" value="Unassembled WGS sequence"/>
</dbReference>
<dbReference type="STRING" id="436010.A0A166GR12"/>
<keyword evidence="5" id="KW-1185">Reference proteome</keyword>
<dbReference type="InterPro" id="IPR003817">
    <property type="entry name" value="PS_Dcarbxylase"/>
</dbReference>
<name>A0A166GR12_9AGAM</name>
<evidence type="ECO:0000313" key="4">
    <source>
        <dbReference type="EMBL" id="KZP18082.1"/>
    </source>
</evidence>
<dbReference type="GO" id="GO:0005739">
    <property type="term" value="C:mitochondrion"/>
    <property type="evidence" value="ECO:0007669"/>
    <property type="project" value="TreeGrafter"/>
</dbReference>
<dbReference type="GO" id="GO:0006646">
    <property type="term" value="P:phosphatidylethanolamine biosynthetic process"/>
    <property type="evidence" value="ECO:0007669"/>
    <property type="project" value="TreeGrafter"/>
</dbReference>
<protein>
    <submittedName>
        <fullName evidence="4">Phosphatidylserine decarboxylase</fullName>
    </submittedName>
</protein>
<dbReference type="AlphaFoldDB" id="A0A166GR12"/>
<evidence type="ECO:0000256" key="1">
    <source>
        <dbReference type="ARBA" id="ARBA00022793"/>
    </source>
</evidence>
<keyword evidence="1" id="KW-0210">Decarboxylase</keyword>
<dbReference type="EMBL" id="KV417576">
    <property type="protein sequence ID" value="KZP18082.1"/>
    <property type="molecule type" value="Genomic_DNA"/>
</dbReference>